<evidence type="ECO:0000313" key="2">
    <source>
        <dbReference type="EMBL" id="KAG7321589.1"/>
    </source>
</evidence>
<comment type="caution">
    <text evidence="2">The sequence shown here is derived from an EMBL/GenBank/DDBJ whole genome shotgun (WGS) entry which is preliminary data.</text>
</comment>
<dbReference type="AlphaFoldDB" id="A0A9D3SJN9"/>
<protein>
    <submittedName>
        <fullName evidence="2">Uncharacterized protein</fullName>
    </submittedName>
</protein>
<evidence type="ECO:0000256" key="1">
    <source>
        <dbReference type="SAM" id="MobiDB-lite"/>
    </source>
</evidence>
<dbReference type="EMBL" id="JAHKSW010000017">
    <property type="protein sequence ID" value="KAG7321589.1"/>
    <property type="molecule type" value="Genomic_DNA"/>
</dbReference>
<accession>A0A9D3SJN9</accession>
<organism evidence="2 3">
    <name type="scientific">Hemibagrus wyckioides</name>
    <dbReference type="NCBI Taxonomy" id="337641"/>
    <lineage>
        <taxon>Eukaryota</taxon>
        <taxon>Metazoa</taxon>
        <taxon>Chordata</taxon>
        <taxon>Craniata</taxon>
        <taxon>Vertebrata</taxon>
        <taxon>Euteleostomi</taxon>
        <taxon>Actinopterygii</taxon>
        <taxon>Neopterygii</taxon>
        <taxon>Teleostei</taxon>
        <taxon>Ostariophysi</taxon>
        <taxon>Siluriformes</taxon>
        <taxon>Bagridae</taxon>
        <taxon>Hemibagrus</taxon>
    </lineage>
</organism>
<keyword evidence="3" id="KW-1185">Reference proteome</keyword>
<name>A0A9D3SJN9_9TELE</name>
<dbReference type="Proteomes" id="UP000824219">
    <property type="component" value="Linkage Group LG17"/>
</dbReference>
<feature type="compositionally biased region" description="Polar residues" evidence="1">
    <location>
        <begin position="55"/>
        <end position="67"/>
    </location>
</feature>
<proteinExistence type="predicted"/>
<sequence length="67" mass="7692">MLQRGQERKRKCWSQQRLNDEAGEEETQKKRFITYSRSVKATETTHVSPKPAISEHTQNSDVSSSGL</sequence>
<feature type="compositionally biased region" description="Polar residues" evidence="1">
    <location>
        <begin position="35"/>
        <end position="47"/>
    </location>
</feature>
<feature type="region of interest" description="Disordered" evidence="1">
    <location>
        <begin position="1"/>
        <end position="67"/>
    </location>
</feature>
<evidence type="ECO:0000313" key="3">
    <source>
        <dbReference type="Proteomes" id="UP000824219"/>
    </source>
</evidence>
<reference evidence="2 3" key="1">
    <citation type="submission" date="2021-06" db="EMBL/GenBank/DDBJ databases">
        <title>Chromosome-level genome assembly of the red-tail catfish (Hemibagrus wyckioides).</title>
        <authorList>
            <person name="Shao F."/>
        </authorList>
    </citation>
    <scope>NUCLEOTIDE SEQUENCE [LARGE SCALE GENOMIC DNA]</scope>
    <source>
        <strain evidence="2">EC202008001</strain>
        <tissue evidence="2">Blood</tissue>
    </source>
</reference>
<gene>
    <name evidence="2" type="ORF">KOW79_014447</name>
</gene>